<organism evidence="1 2">
    <name type="scientific">Pistacia integerrima</name>
    <dbReference type="NCBI Taxonomy" id="434235"/>
    <lineage>
        <taxon>Eukaryota</taxon>
        <taxon>Viridiplantae</taxon>
        <taxon>Streptophyta</taxon>
        <taxon>Embryophyta</taxon>
        <taxon>Tracheophyta</taxon>
        <taxon>Spermatophyta</taxon>
        <taxon>Magnoliopsida</taxon>
        <taxon>eudicotyledons</taxon>
        <taxon>Gunneridae</taxon>
        <taxon>Pentapetalae</taxon>
        <taxon>rosids</taxon>
        <taxon>malvids</taxon>
        <taxon>Sapindales</taxon>
        <taxon>Anacardiaceae</taxon>
        <taxon>Pistacia</taxon>
    </lineage>
</organism>
<proteinExistence type="predicted"/>
<dbReference type="EMBL" id="CM047744">
    <property type="protein sequence ID" value="KAJ0028858.1"/>
    <property type="molecule type" value="Genomic_DNA"/>
</dbReference>
<evidence type="ECO:0000313" key="1">
    <source>
        <dbReference type="EMBL" id="KAJ0028858.1"/>
    </source>
</evidence>
<keyword evidence="2" id="KW-1185">Reference proteome</keyword>
<dbReference type="Proteomes" id="UP001163603">
    <property type="component" value="Chromosome 9"/>
</dbReference>
<accession>A0ACC0Y3Z4</accession>
<gene>
    <name evidence="1" type="ORF">Pint_36205</name>
</gene>
<protein>
    <submittedName>
        <fullName evidence="1">Uncharacterized protein</fullName>
    </submittedName>
</protein>
<reference evidence="2" key="1">
    <citation type="journal article" date="2023" name="G3 (Bethesda)">
        <title>Genome assembly and association tests identify interacting loci associated with vigor, precocity, and sex in interspecific pistachio rootstocks.</title>
        <authorList>
            <person name="Palmer W."/>
            <person name="Jacygrad E."/>
            <person name="Sagayaradj S."/>
            <person name="Cavanaugh K."/>
            <person name="Han R."/>
            <person name="Bertier L."/>
            <person name="Beede B."/>
            <person name="Kafkas S."/>
            <person name="Golino D."/>
            <person name="Preece J."/>
            <person name="Michelmore R."/>
        </authorList>
    </citation>
    <scope>NUCLEOTIDE SEQUENCE [LARGE SCALE GENOMIC DNA]</scope>
</reference>
<evidence type="ECO:0000313" key="2">
    <source>
        <dbReference type="Proteomes" id="UP001163603"/>
    </source>
</evidence>
<name>A0ACC0Y3Z4_9ROSI</name>
<comment type="caution">
    <text evidence="1">The sequence shown here is derived from an EMBL/GenBank/DDBJ whole genome shotgun (WGS) entry which is preliminary data.</text>
</comment>
<sequence length="910" mass="103966">MGNLSEIDVSPVVHEITEIVRAEKCVVSLEERLGNLGFRFDPKVVEKVLKRCFKVPHLALRFFNWVKVREGFHHTSEIYNTMLSIAGEAKEFGLMEELVKEMEMNSSEKSIKTWTILVSQYGKAKLIGKALLVFDNMKKCGCEPDVSAYKIMIRSLCNAGKGDIALEFYKEVVQKEMLLDLNLYKMVMNCAARLGDVDVVHSVANDMIKISQIPEHDVYVYMLKSFCASGRIKEALELIRDLKSKEVSIDDDYFKTLVEGLCRAGRISDALEIVDIMKRRDLVDEKVHGFIISGHLRKNDLSKALVLFQEMKESGYLPLASTYTELMQCLFKLNEYQKGCELYDEMLQGGVQPDSVAITAMVAGHVRQNHISEAWKAFESMKDYGIRTTWKSYSVFIKELCRVSRTDEIFKVLNKMQDSKIAIGDEIFHWVISCMEKRGEMDNVEKVKQLQRISNETCRRQELHVELNHNQIEQEKMNSVLVKPPSKAYSEQDLKEICKILSSSTNWCFVQEALEKCAVQFTPELILEILRKCEMNGNTALQFFSWVGKQAGYHHSTETYNMAIKIAGRGKDFKHMRNLFFEMRRKRYIISPDTWTIMIMQYGRAGLTEIALRVFGEMKGNGCNPTGSTYKYLVILLCGRKGRKVDDAVKIFQEMIHAGYIPDKELIETYLGCLSEVSKLQAARSCIDSLCKVGFTRPLSYSLYVQALCRAGRLEEALALLDEVEEDRPKLDQYIYGSVVHGLLRRGQTGEALAKVESMKQVGVYPTVHVYTSLIVHFFKEKQIERALETFAEMQEQGCEPTVVTYSALIRGYVNVGKVIEAWNVFNHMKTKGPYPDFKTYSMFISCLCKVGKSEKALQLISEMLDSGIVPSNINFRTIFFGLNREGKQDLARSVLHKKSALISSRKFLN</sequence>